<dbReference type="OrthoDB" id="4159489at2759"/>
<dbReference type="STRING" id="401625.A0A0P1BNG6"/>
<keyword evidence="3" id="KW-0346">Stress response</keyword>
<keyword evidence="4" id="KW-1185">Reference proteome</keyword>
<organism evidence="3 4">
    <name type="scientific">Ceraceosorus bombacis</name>
    <dbReference type="NCBI Taxonomy" id="401625"/>
    <lineage>
        <taxon>Eukaryota</taxon>
        <taxon>Fungi</taxon>
        <taxon>Dikarya</taxon>
        <taxon>Basidiomycota</taxon>
        <taxon>Ustilaginomycotina</taxon>
        <taxon>Exobasidiomycetes</taxon>
        <taxon>Ceraceosorales</taxon>
        <taxon>Ceraceosoraceae</taxon>
        <taxon>Ceraceosorus</taxon>
    </lineage>
</organism>
<protein>
    <submittedName>
        <fullName evidence="3">Heat shock factor binding protein</fullName>
    </submittedName>
</protein>
<feature type="region of interest" description="Disordered" evidence="2">
    <location>
        <begin position="131"/>
        <end position="154"/>
    </location>
</feature>
<proteinExistence type="inferred from homology"/>
<dbReference type="InterPro" id="IPR009643">
    <property type="entry name" value="HS1-bd"/>
</dbReference>
<feature type="region of interest" description="Disordered" evidence="2">
    <location>
        <begin position="1"/>
        <end position="77"/>
    </location>
</feature>
<dbReference type="Proteomes" id="UP000054845">
    <property type="component" value="Unassembled WGS sequence"/>
</dbReference>
<evidence type="ECO:0000313" key="3">
    <source>
        <dbReference type="EMBL" id="CEH18321.1"/>
    </source>
</evidence>
<reference evidence="4" key="1">
    <citation type="submission" date="2014-09" db="EMBL/GenBank/DDBJ databases">
        <authorList>
            <person name="Sharma Rahul"/>
            <person name="Thines Marco"/>
        </authorList>
    </citation>
    <scope>NUCLEOTIDE SEQUENCE [LARGE SCALE GENOMIC DNA]</scope>
</reference>
<dbReference type="GO" id="GO:0003714">
    <property type="term" value="F:transcription corepressor activity"/>
    <property type="evidence" value="ECO:0007669"/>
    <property type="project" value="InterPro"/>
</dbReference>
<dbReference type="AlphaFoldDB" id="A0A0P1BNG6"/>
<accession>A0A0P1BNG6</accession>
<evidence type="ECO:0000313" key="4">
    <source>
        <dbReference type="Proteomes" id="UP000054845"/>
    </source>
</evidence>
<evidence type="ECO:0000256" key="2">
    <source>
        <dbReference type="SAM" id="MobiDB-lite"/>
    </source>
</evidence>
<feature type="compositionally biased region" description="Polar residues" evidence="2">
    <location>
        <begin position="132"/>
        <end position="154"/>
    </location>
</feature>
<feature type="compositionally biased region" description="Pro residues" evidence="2">
    <location>
        <begin position="51"/>
        <end position="66"/>
    </location>
</feature>
<name>A0A0P1BNG6_9BASI</name>
<dbReference type="Gene3D" id="1.20.5.430">
    <property type="match status" value="1"/>
</dbReference>
<dbReference type="EMBL" id="CCYA01000270">
    <property type="protein sequence ID" value="CEH18321.1"/>
    <property type="molecule type" value="Genomic_DNA"/>
</dbReference>
<dbReference type="Pfam" id="PF06825">
    <property type="entry name" value="HSBP1"/>
    <property type="match status" value="1"/>
</dbReference>
<sequence>MATRGRAPLASGSRARPSAGNASESTPTRPTPLVQKVQKQETESDHSAPPTSAPPRLGAPPLPDPHALPDASAISSPHELTEWVDKLADSLEARFGEMSEQVEARMREMSTRIDAIESSIEDLIQGAIAPVPSSNARSTAGAAPSSSVGETTLD</sequence>
<comment type="similarity">
    <text evidence="1">Belongs to the HSBP1 family.</text>
</comment>
<evidence type="ECO:0000256" key="1">
    <source>
        <dbReference type="ARBA" id="ARBA00006349"/>
    </source>
</evidence>